<evidence type="ECO:0000313" key="4">
    <source>
        <dbReference type="Proteomes" id="UP000553957"/>
    </source>
</evidence>
<dbReference type="AlphaFoldDB" id="A0A7Y4L4J7"/>
<dbReference type="Proteomes" id="UP000534306">
    <property type="component" value="Unassembled WGS sequence"/>
</dbReference>
<organism evidence="2 3">
    <name type="scientific">Kribbella sandramycini</name>
    <dbReference type="NCBI Taxonomy" id="60450"/>
    <lineage>
        <taxon>Bacteria</taxon>
        <taxon>Bacillati</taxon>
        <taxon>Actinomycetota</taxon>
        <taxon>Actinomycetes</taxon>
        <taxon>Propionibacteriales</taxon>
        <taxon>Kribbellaceae</taxon>
        <taxon>Kribbella</taxon>
    </lineage>
</organism>
<evidence type="ECO:0000313" key="3">
    <source>
        <dbReference type="Proteomes" id="UP000534306"/>
    </source>
</evidence>
<reference evidence="2 3" key="1">
    <citation type="submission" date="2020-05" db="EMBL/GenBank/DDBJ databases">
        <title>Genome sequence of Kribbella sandramycini ATCC 39419.</title>
        <authorList>
            <person name="Maclea K.S."/>
            <person name="Fair J.L."/>
        </authorList>
    </citation>
    <scope>NUCLEOTIDE SEQUENCE [LARGE SCALE GENOMIC DNA]</scope>
    <source>
        <strain evidence="2 3">ATCC 39419</strain>
    </source>
</reference>
<reference evidence="1 4" key="2">
    <citation type="submission" date="2020-08" db="EMBL/GenBank/DDBJ databases">
        <title>Sequencing the genomes of 1000 actinobacteria strains.</title>
        <authorList>
            <person name="Klenk H.-P."/>
        </authorList>
    </citation>
    <scope>NUCLEOTIDE SEQUENCE [LARGE SCALE GENOMIC DNA]</scope>
    <source>
        <strain evidence="1 4">DSM 15626</strain>
    </source>
</reference>
<dbReference type="EMBL" id="JACHKF010000001">
    <property type="protein sequence ID" value="MBB6571565.1"/>
    <property type="molecule type" value="Genomic_DNA"/>
</dbReference>
<dbReference type="EMBL" id="JABJRC010000008">
    <property type="protein sequence ID" value="NOL44212.1"/>
    <property type="molecule type" value="Genomic_DNA"/>
</dbReference>
<evidence type="ECO:0000313" key="1">
    <source>
        <dbReference type="EMBL" id="MBB6571565.1"/>
    </source>
</evidence>
<dbReference type="RefSeq" id="WP_171677463.1">
    <property type="nucleotide sequence ID" value="NZ_BAAAGT010000016.1"/>
</dbReference>
<protein>
    <submittedName>
        <fullName evidence="2">Uncharacterized protein</fullName>
    </submittedName>
</protein>
<gene>
    <name evidence="1" type="ORF">HNR71_007202</name>
    <name evidence="2" type="ORF">HPO96_28590</name>
</gene>
<proteinExistence type="predicted"/>
<sequence length="75" mass="8581">MTAVGQITELLRKHREIFDRAIGELDVEVRAVVETLPWEGTDEEIHDAATAQGIYNDVYDLRAQVNSFFSTWVDE</sequence>
<dbReference type="Proteomes" id="UP000553957">
    <property type="component" value="Unassembled WGS sequence"/>
</dbReference>
<evidence type="ECO:0000313" key="2">
    <source>
        <dbReference type="EMBL" id="NOL44212.1"/>
    </source>
</evidence>
<accession>A0A7Y4L4J7</accession>
<name>A0A7Y4L4J7_9ACTN</name>
<keyword evidence="3" id="KW-1185">Reference proteome</keyword>
<comment type="caution">
    <text evidence="2">The sequence shown here is derived from an EMBL/GenBank/DDBJ whole genome shotgun (WGS) entry which is preliminary data.</text>
</comment>